<feature type="domain" description="TonB-dependent receptor plug" evidence="16">
    <location>
        <begin position="49"/>
        <end position="153"/>
    </location>
</feature>
<dbReference type="Gene3D" id="2.40.170.20">
    <property type="entry name" value="TonB-dependent receptor, beta-barrel domain"/>
    <property type="match status" value="1"/>
</dbReference>
<feature type="domain" description="TonB-dependent receptor-like beta-barrel" evidence="15">
    <location>
        <begin position="207"/>
        <end position="601"/>
    </location>
</feature>
<dbReference type="Pfam" id="PF07715">
    <property type="entry name" value="Plug"/>
    <property type="match status" value="1"/>
</dbReference>
<evidence type="ECO:0000256" key="14">
    <source>
        <dbReference type="SAM" id="SignalP"/>
    </source>
</evidence>
<evidence type="ECO:0000256" key="10">
    <source>
        <dbReference type="ARBA" id="ARBA00023170"/>
    </source>
</evidence>
<feature type="chain" id="PRO_5047287737" evidence="14">
    <location>
        <begin position="26"/>
        <end position="629"/>
    </location>
</feature>
<dbReference type="InterPro" id="IPR039426">
    <property type="entry name" value="TonB-dep_rcpt-like"/>
</dbReference>
<feature type="signal peptide" evidence="14">
    <location>
        <begin position="1"/>
        <end position="25"/>
    </location>
</feature>
<keyword evidence="7" id="KW-0406">Ion transport</keyword>
<dbReference type="PROSITE" id="PS52016">
    <property type="entry name" value="TONB_DEPENDENT_REC_3"/>
    <property type="match status" value="1"/>
</dbReference>
<dbReference type="InterPro" id="IPR037066">
    <property type="entry name" value="Plug_dom_sf"/>
</dbReference>
<comment type="similarity">
    <text evidence="2 12 13">Belongs to the TonB-dependent receptor family.</text>
</comment>
<dbReference type="PANTHER" id="PTHR30069">
    <property type="entry name" value="TONB-DEPENDENT OUTER MEMBRANE RECEPTOR"/>
    <property type="match status" value="1"/>
</dbReference>
<keyword evidence="18" id="KW-1185">Reference proteome</keyword>
<dbReference type="RefSeq" id="WP_186948865.1">
    <property type="nucleotide sequence ID" value="NZ_JACOGF010000010.1"/>
</dbReference>
<evidence type="ECO:0000256" key="1">
    <source>
        <dbReference type="ARBA" id="ARBA00004571"/>
    </source>
</evidence>
<evidence type="ECO:0000256" key="3">
    <source>
        <dbReference type="ARBA" id="ARBA00022448"/>
    </source>
</evidence>
<dbReference type="InterPro" id="IPR000531">
    <property type="entry name" value="Beta-barrel_TonB"/>
</dbReference>
<dbReference type="Pfam" id="PF00593">
    <property type="entry name" value="TonB_dep_Rec_b-barrel"/>
    <property type="match status" value="1"/>
</dbReference>
<dbReference type="PANTHER" id="PTHR30069:SF53">
    <property type="entry name" value="COLICIN I RECEPTOR-RELATED"/>
    <property type="match status" value="1"/>
</dbReference>
<comment type="caution">
    <text evidence="17">The sequence shown here is derived from an EMBL/GenBank/DDBJ whole genome shotgun (WGS) entry which is preliminary data.</text>
</comment>
<evidence type="ECO:0000313" key="18">
    <source>
        <dbReference type="Proteomes" id="UP000650424"/>
    </source>
</evidence>
<keyword evidence="6 14" id="KW-0732">Signal</keyword>
<name>A0ABR6ZUS0_9BURK</name>
<keyword evidence="10 17" id="KW-0675">Receptor</keyword>
<proteinExistence type="inferred from homology"/>
<evidence type="ECO:0000259" key="16">
    <source>
        <dbReference type="Pfam" id="PF07715"/>
    </source>
</evidence>
<organism evidence="17 18">
    <name type="scientific">Undibacterium hunanense</name>
    <dbReference type="NCBI Taxonomy" id="2762292"/>
    <lineage>
        <taxon>Bacteria</taxon>
        <taxon>Pseudomonadati</taxon>
        <taxon>Pseudomonadota</taxon>
        <taxon>Betaproteobacteria</taxon>
        <taxon>Burkholderiales</taxon>
        <taxon>Oxalobacteraceae</taxon>
        <taxon>Undibacterium</taxon>
    </lineage>
</organism>
<evidence type="ECO:0000256" key="4">
    <source>
        <dbReference type="ARBA" id="ARBA00022452"/>
    </source>
</evidence>
<keyword evidence="11 12" id="KW-0998">Cell outer membrane</keyword>
<keyword evidence="9 12" id="KW-0472">Membrane</keyword>
<reference evidence="17 18" key="1">
    <citation type="submission" date="2020-08" db="EMBL/GenBank/DDBJ databases">
        <title>Novel species isolated from subtropical streams in China.</title>
        <authorList>
            <person name="Lu H."/>
        </authorList>
    </citation>
    <scope>NUCLEOTIDE SEQUENCE [LARGE SCALE GENOMIC DNA]</scope>
    <source>
        <strain evidence="17 18">CY18W</strain>
    </source>
</reference>
<keyword evidence="3 12" id="KW-0813">Transport</keyword>
<keyword evidence="8 13" id="KW-0798">TonB box</keyword>
<evidence type="ECO:0000256" key="9">
    <source>
        <dbReference type="ARBA" id="ARBA00023136"/>
    </source>
</evidence>
<dbReference type="InterPro" id="IPR036942">
    <property type="entry name" value="Beta-barrel_TonB_sf"/>
</dbReference>
<evidence type="ECO:0000259" key="15">
    <source>
        <dbReference type="Pfam" id="PF00593"/>
    </source>
</evidence>
<protein>
    <submittedName>
        <fullName evidence="17">TonB-dependent receptor</fullName>
    </submittedName>
</protein>
<evidence type="ECO:0000256" key="5">
    <source>
        <dbReference type="ARBA" id="ARBA00022692"/>
    </source>
</evidence>
<dbReference type="Proteomes" id="UP000650424">
    <property type="component" value="Unassembled WGS sequence"/>
</dbReference>
<evidence type="ECO:0000256" key="6">
    <source>
        <dbReference type="ARBA" id="ARBA00022729"/>
    </source>
</evidence>
<evidence type="ECO:0000256" key="2">
    <source>
        <dbReference type="ARBA" id="ARBA00009810"/>
    </source>
</evidence>
<evidence type="ECO:0000313" key="17">
    <source>
        <dbReference type="EMBL" id="MBC3919611.1"/>
    </source>
</evidence>
<evidence type="ECO:0000256" key="8">
    <source>
        <dbReference type="ARBA" id="ARBA00023077"/>
    </source>
</evidence>
<comment type="subcellular location">
    <subcellularLocation>
        <location evidence="1 12">Cell outer membrane</location>
        <topology evidence="1 12">Multi-pass membrane protein</topology>
    </subcellularLocation>
</comment>
<keyword evidence="5 12" id="KW-0812">Transmembrane</keyword>
<evidence type="ECO:0000256" key="12">
    <source>
        <dbReference type="PROSITE-ProRule" id="PRU01360"/>
    </source>
</evidence>
<keyword evidence="4 12" id="KW-1134">Transmembrane beta strand</keyword>
<dbReference type="InterPro" id="IPR012910">
    <property type="entry name" value="Plug_dom"/>
</dbReference>
<evidence type="ECO:0000256" key="7">
    <source>
        <dbReference type="ARBA" id="ARBA00023065"/>
    </source>
</evidence>
<sequence length="629" mass="66711">MTSVFKPLALSLALAAAFPSSTVFAQTAAVGAASSVVITAGRQAQAAKDVLADNVVITAEEIAKSGAASIVDLLQQQRGIEITRNGGPGTSSSVFLRGGNNAQNVVLIDGVRIGSSTTGGASWSSIPLSQIDRIEVVYGPLSSLYGADAMGGVIQIFTKKGTGVLTPTVSAGLGSYGTRKLQAGIFGSVASNLSLSLNAGHEESDGFSATKPGVGSSYNADKDGYKMDSFNGRLVWEISKGFELGASVLRSRNDAQYDSGAAKDDHNIGTLETIAIFGRGKFTDYWSASLQYAQTADKGFSTGFGSSQIDTRQNSVSFQNDIRIGKDVLQLIAETREENVDSVSAGSATEGINGAKRTTNSFAASYVFKQDAHLASASIRNDRSSQYGSNTTGSVAYGYRFTDALRVNASYGTSFRAPTFNELYYPGYGVASNKPEKAKNAEIGVYFEQGDTQLSAVYYQNKATDLLVYVSGNDPQGKAYCPNTPNYAFGCAHNVNKATLSGLTVGGTTRFADLTLRASIDIQDPRDDTANKRLARRSKQHGTLAAEYAFANAKVGVESIYSGDRYDDAANLRKLGSYNLLNLYGTYEVAKNTTVLARWNNALNKDYELARNYATAGSNVFVGVNYGFK</sequence>
<accession>A0ABR6ZUS0</accession>
<evidence type="ECO:0000256" key="13">
    <source>
        <dbReference type="RuleBase" id="RU003357"/>
    </source>
</evidence>
<gene>
    <name evidence="17" type="ORF">H8L32_19140</name>
</gene>
<dbReference type="SUPFAM" id="SSF56935">
    <property type="entry name" value="Porins"/>
    <property type="match status" value="1"/>
</dbReference>
<dbReference type="CDD" id="cd01347">
    <property type="entry name" value="ligand_gated_channel"/>
    <property type="match status" value="1"/>
</dbReference>
<evidence type="ECO:0000256" key="11">
    <source>
        <dbReference type="ARBA" id="ARBA00023237"/>
    </source>
</evidence>
<dbReference type="EMBL" id="JACOGF010000010">
    <property type="protein sequence ID" value="MBC3919611.1"/>
    <property type="molecule type" value="Genomic_DNA"/>
</dbReference>
<dbReference type="Gene3D" id="2.170.130.10">
    <property type="entry name" value="TonB-dependent receptor, plug domain"/>
    <property type="match status" value="1"/>
</dbReference>